<dbReference type="Proteomes" id="UP000228560">
    <property type="component" value="Unassembled WGS sequence"/>
</dbReference>
<evidence type="ECO:0000313" key="2">
    <source>
        <dbReference type="EMBL" id="PIX33738.1"/>
    </source>
</evidence>
<evidence type="ECO:0000313" key="5">
    <source>
        <dbReference type="Proteomes" id="UP000228560"/>
    </source>
</evidence>
<evidence type="ECO:0000313" key="3">
    <source>
        <dbReference type="EMBL" id="PIY32334.1"/>
    </source>
</evidence>
<keyword evidence="1" id="KW-1133">Transmembrane helix</keyword>
<feature type="transmembrane region" description="Helical" evidence="1">
    <location>
        <begin position="115"/>
        <end position="134"/>
    </location>
</feature>
<organism evidence="3 6">
    <name type="scientific">Candidatus Infernicultor aquiphilus</name>
    <dbReference type="NCBI Taxonomy" id="1805029"/>
    <lineage>
        <taxon>Bacteria</taxon>
        <taxon>Pseudomonadati</taxon>
        <taxon>Atribacterota</taxon>
        <taxon>Candidatus Phoenicimicrobiia</taxon>
        <taxon>Candidatus Pheonicimicrobiales</taxon>
        <taxon>Candidatus Phoenicimicrobiaceae</taxon>
        <taxon>Candidatus Infernicultor</taxon>
    </lineage>
</organism>
<feature type="transmembrane region" description="Helical" evidence="1">
    <location>
        <begin position="12"/>
        <end position="34"/>
    </location>
</feature>
<accession>A0A2M7K6I2</accession>
<feature type="transmembrane region" description="Helical" evidence="1">
    <location>
        <begin position="54"/>
        <end position="73"/>
    </location>
</feature>
<dbReference type="EMBL" id="PFIP01000131">
    <property type="protein sequence ID" value="PIX33738.1"/>
    <property type="molecule type" value="Genomic_DNA"/>
</dbReference>
<dbReference type="AlphaFoldDB" id="A0A2M7PPN3"/>
<name>A0A2M7PPN3_9BACT</name>
<accession>A0A2M7PPN3</accession>
<evidence type="ECO:0000313" key="4">
    <source>
        <dbReference type="EMBL" id="PJB57574.1"/>
    </source>
</evidence>
<dbReference type="Proteomes" id="UP000231493">
    <property type="component" value="Unassembled WGS sequence"/>
</dbReference>
<protein>
    <submittedName>
        <fullName evidence="3">Uncharacterized protein</fullName>
    </submittedName>
</protein>
<keyword evidence="1" id="KW-0812">Transmembrane</keyword>
<dbReference type="EMBL" id="PFKO01000232">
    <property type="protein sequence ID" value="PIY32334.1"/>
    <property type="molecule type" value="Genomic_DNA"/>
</dbReference>
<feature type="transmembrane region" description="Helical" evidence="1">
    <location>
        <begin position="85"/>
        <end position="103"/>
    </location>
</feature>
<evidence type="ECO:0000256" key="1">
    <source>
        <dbReference type="SAM" id="Phobius"/>
    </source>
</evidence>
<reference evidence="2" key="1">
    <citation type="submission" date="2017-09" db="EMBL/GenBank/DDBJ databases">
        <title>Depth-based differentiation of microbial function through sediment-hosted aquifers and enrichment of novel symbionts in the deep terrestrial subsurface.</title>
        <authorList>
            <person name="Probst A.J."/>
            <person name="Ladd B."/>
            <person name="Jarett J.K."/>
            <person name="Geller-Mcgrath D.E."/>
            <person name="Sieber C.M.K."/>
            <person name="Emerson J.B."/>
            <person name="Anantharaman K."/>
            <person name="Thomas B.C."/>
            <person name="Malmstrom R."/>
            <person name="Stieglmeier M."/>
            <person name="Klingl A."/>
            <person name="Woyke T."/>
            <person name="Ryan C.M."/>
            <person name="Banfield J.F."/>
        </authorList>
    </citation>
    <scope>NUCLEOTIDE SEQUENCE</scope>
    <source>
        <strain evidence="2">CG_4_8_14_3_um_filter_34_18</strain>
    </source>
</reference>
<reference evidence="5 6" key="2">
    <citation type="submission" date="2017-09" db="EMBL/GenBank/DDBJ databases">
        <title>Depth-based differentiation of microbial function through sediment-hosted aquifers and enrichment of novel symbionts in the deep terrestrial subsurface.</title>
        <authorList>
            <person name="Probst A.J."/>
            <person name="Ladd B."/>
            <person name="Jarett J.K."/>
            <person name="Geller-Mcgrath D.E."/>
            <person name="Sieber C.M."/>
            <person name="Emerson J.B."/>
            <person name="Anantharaman K."/>
            <person name="Thomas B.C."/>
            <person name="Malmstrom R."/>
            <person name="Stieglmeier M."/>
            <person name="Klingl A."/>
            <person name="Woyke T."/>
            <person name="Ryan C.M."/>
            <person name="Banfield J.F."/>
        </authorList>
    </citation>
    <scope>NUCLEOTIDE SEQUENCE [LARGE SCALE GENOMIC DNA]</scope>
    <source>
        <strain evidence="3">CG_4_10_14_3_um_filter_34_13</strain>
        <strain evidence="4">CG_4_9_14_3_um_filter_33_16</strain>
    </source>
</reference>
<comment type="caution">
    <text evidence="3">The sequence shown here is derived from an EMBL/GenBank/DDBJ whole genome shotgun (WGS) entry which is preliminary data.</text>
</comment>
<evidence type="ECO:0000313" key="6">
    <source>
        <dbReference type="Proteomes" id="UP000230646"/>
    </source>
</evidence>
<dbReference type="RefSeq" id="WP_406607710.1">
    <property type="nucleotide sequence ID" value="NZ_PFKO01000232.1"/>
</dbReference>
<sequence length="152" mass="17061">MISTEYKRSILIWEISCTLFVIFFGSMLHFIYGWTNHLSVIGLFAPVNESVWEHLKLGFWSLTIFSIPEYFLIGKKVKNFFIAKLAGVFALEIVIVVIFYIYTSILGKDLSAMDIGSYVAGAIVCQIIAMQIFIKTKQSNQGNSFAIAGIVA</sequence>
<proteinExistence type="predicted"/>
<dbReference type="Pfam" id="PF20122">
    <property type="entry name" value="DUF6512"/>
    <property type="match status" value="1"/>
</dbReference>
<gene>
    <name evidence="4" type="ORF">CO097_02085</name>
    <name evidence="3" type="ORF">COZ07_06085</name>
    <name evidence="2" type="ORF">COZ58_06575</name>
</gene>
<dbReference type="EMBL" id="PFTV01000048">
    <property type="protein sequence ID" value="PJB57574.1"/>
    <property type="molecule type" value="Genomic_DNA"/>
</dbReference>
<dbReference type="InterPro" id="IPR045407">
    <property type="entry name" value="DUF6512"/>
</dbReference>
<dbReference type="Proteomes" id="UP000230646">
    <property type="component" value="Unassembled WGS sequence"/>
</dbReference>
<keyword evidence="1" id="KW-0472">Membrane</keyword>
<accession>A0A2M8CER1</accession>